<evidence type="ECO:0000256" key="11">
    <source>
        <dbReference type="ARBA" id="ARBA00022840"/>
    </source>
</evidence>
<keyword evidence="13" id="KW-0902">Two-component regulatory system</keyword>
<dbReference type="EC" id="2.7.13.3" evidence="3"/>
<dbReference type="KEGG" id="lfc:LFE_2309"/>
<dbReference type="InterPro" id="IPR001789">
    <property type="entry name" value="Sig_transdc_resp-reg_receiver"/>
</dbReference>
<dbReference type="SUPFAM" id="SSF55874">
    <property type="entry name" value="ATPase domain of HSP90 chaperone/DNA topoisomerase II/histidine kinase"/>
    <property type="match status" value="1"/>
</dbReference>
<evidence type="ECO:0000256" key="6">
    <source>
        <dbReference type="ARBA" id="ARBA00022553"/>
    </source>
</evidence>
<accession>I0IRT2</accession>
<dbReference type="PROSITE" id="PS50894">
    <property type="entry name" value="HPT"/>
    <property type="match status" value="1"/>
</dbReference>
<keyword evidence="11" id="KW-0067">ATP-binding</keyword>
<dbReference type="PROSITE" id="PS50110">
    <property type="entry name" value="RESPONSE_REGULATORY"/>
    <property type="match status" value="1"/>
</dbReference>
<evidence type="ECO:0000256" key="15">
    <source>
        <dbReference type="ARBA" id="ARBA00064003"/>
    </source>
</evidence>
<keyword evidence="14 19" id="KW-0472">Membrane</keyword>
<reference evidence="24" key="2">
    <citation type="submission" date="2012-03" db="EMBL/GenBank/DDBJ databases">
        <title>The complete genome sequence of the pioneer microbe on fresh volcanic deposit, Leptospirillum ferrooxidans strain C2-3.</title>
        <authorList>
            <person name="Fujimura R."/>
            <person name="Sato Y."/>
            <person name="Nishizawa T."/>
            <person name="Nanba K."/>
            <person name="Oshima K."/>
            <person name="Hattori M."/>
            <person name="Kamijo T."/>
            <person name="Ohta H."/>
        </authorList>
    </citation>
    <scope>NUCLEOTIDE SEQUENCE [LARGE SCALE GENOMIC DNA]</scope>
    <source>
        <strain evidence="24">C2-3</strain>
    </source>
</reference>
<dbReference type="HOGENOM" id="CLU_000445_104_10_0"/>
<dbReference type="SUPFAM" id="SSF47226">
    <property type="entry name" value="Histidine-containing phosphotransfer domain, HPT domain"/>
    <property type="match status" value="1"/>
</dbReference>
<evidence type="ECO:0000256" key="10">
    <source>
        <dbReference type="ARBA" id="ARBA00022777"/>
    </source>
</evidence>
<dbReference type="InterPro" id="IPR008207">
    <property type="entry name" value="Sig_transdc_His_kin_Hpt_dom"/>
</dbReference>
<dbReference type="GO" id="GO:0005886">
    <property type="term" value="C:plasma membrane"/>
    <property type="evidence" value="ECO:0007669"/>
    <property type="project" value="UniProtKB-SubCell"/>
</dbReference>
<evidence type="ECO:0000256" key="9">
    <source>
        <dbReference type="ARBA" id="ARBA00022741"/>
    </source>
</evidence>
<gene>
    <name evidence="23" type="ordered locus">LFE_2309</name>
</gene>
<evidence type="ECO:0000259" key="20">
    <source>
        <dbReference type="PROSITE" id="PS50109"/>
    </source>
</evidence>
<feature type="modified residue" description="Phosphohistidine" evidence="17">
    <location>
        <position position="765"/>
    </location>
</feature>
<comment type="subcellular location">
    <subcellularLocation>
        <location evidence="2">Cell inner membrane</location>
        <topology evidence="2">Multi-pass membrane protein</topology>
    </subcellularLocation>
</comment>
<dbReference type="Gene3D" id="3.40.50.2300">
    <property type="match status" value="1"/>
</dbReference>
<evidence type="ECO:0000256" key="13">
    <source>
        <dbReference type="ARBA" id="ARBA00023012"/>
    </source>
</evidence>
<dbReference type="GO" id="GO:0005524">
    <property type="term" value="F:ATP binding"/>
    <property type="evidence" value="ECO:0007669"/>
    <property type="project" value="UniProtKB-KW"/>
</dbReference>
<dbReference type="GO" id="GO:0000155">
    <property type="term" value="F:phosphorelay sensor kinase activity"/>
    <property type="evidence" value="ECO:0007669"/>
    <property type="project" value="InterPro"/>
</dbReference>
<keyword evidence="12 19" id="KW-1133">Transmembrane helix</keyword>
<keyword evidence="10 23" id="KW-0418">Kinase</keyword>
<dbReference type="AlphaFoldDB" id="I0IRT2"/>
<evidence type="ECO:0000256" key="8">
    <source>
        <dbReference type="ARBA" id="ARBA00022692"/>
    </source>
</evidence>
<keyword evidence="7" id="KW-0808">Transferase</keyword>
<dbReference type="RefSeq" id="WP_014450464.1">
    <property type="nucleotide sequence ID" value="NC_017094.1"/>
</dbReference>
<dbReference type="InterPro" id="IPR036890">
    <property type="entry name" value="HATPase_C_sf"/>
</dbReference>
<reference evidence="23 24" key="1">
    <citation type="journal article" date="2012" name="J. Bacteriol.">
        <title>Complete Genome Sequence of Leptospirillum ferrooxidans Strain C2-3, Isolated from a Fresh Volcanic Ash Deposit on the Island of Miyake, Japan.</title>
        <authorList>
            <person name="Fujimura R."/>
            <person name="Sato Y."/>
            <person name="Nishizawa T."/>
            <person name="Oshima K."/>
            <person name="Kim S.-W."/>
            <person name="Hattori M."/>
            <person name="Kamijo T."/>
            <person name="Ohta H."/>
        </authorList>
    </citation>
    <scope>NUCLEOTIDE SEQUENCE [LARGE SCALE GENOMIC DNA]</scope>
    <source>
        <strain evidence="23 24">C2-3</strain>
    </source>
</reference>
<feature type="transmembrane region" description="Helical" evidence="19">
    <location>
        <begin position="53"/>
        <end position="74"/>
    </location>
</feature>
<evidence type="ECO:0000256" key="2">
    <source>
        <dbReference type="ARBA" id="ARBA00004429"/>
    </source>
</evidence>
<feature type="transmembrane region" description="Helical" evidence="19">
    <location>
        <begin position="94"/>
        <end position="115"/>
    </location>
</feature>
<dbReference type="Proteomes" id="UP000007382">
    <property type="component" value="Chromosome"/>
</dbReference>
<dbReference type="Gene3D" id="1.20.120.160">
    <property type="entry name" value="HPT domain"/>
    <property type="match status" value="1"/>
</dbReference>
<dbReference type="PROSITE" id="PS50109">
    <property type="entry name" value="HIS_KIN"/>
    <property type="match status" value="1"/>
</dbReference>
<dbReference type="PANTHER" id="PTHR43047">
    <property type="entry name" value="TWO-COMPONENT HISTIDINE PROTEIN KINASE"/>
    <property type="match status" value="1"/>
</dbReference>
<evidence type="ECO:0000313" key="24">
    <source>
        <dbReference type="Proteomes" id="UP000007382"/>
    </source>
</evidence>
<keyword evidence="6 18" id="KW-0597">Phosphoprotein</keyword>
<dbReference type="InterPro" id="IPR003661">
    <property type="entry name" value="HisK_dim/P_dom"/>
</dbReference>
<organism evidence="23 24">
    <name type="scientific">Leptospirillum ferrooxidans (strain C2-3)</name>
    <dbReference type="NCBI Taxonomy" id="1162668"/>
    <lineage>
        <taxon>Bacteria</taxon>
        <taxon>Pseudomonadati</taxon>
        <taxon>Nitrospirota</taxon>
        <taxon>Nitrospiria</taxon>
        <taxon>Nitrospirales</taxon>
        <taxon>Nitrospiraceae</taxon>
        <taxon>Leptospirillum</taxon>
    </lineage>
</organism>
<dbReference type="Pfam" id="PF00072">
    <property type="entry name" value="Response_reg"/>
    <property type="match status" value="1"/>
</dbReference>
<dbReference type="CDD" id="cd16922">
    <property type="entry name" value="HATPase_EvgS-ArcB-TorS-like"/>
    <property type="match status" value="1"/>
</dbReference>
<dbReference type="OrthoDB" id="9804263at2"/>
<dbReference type="Gene3D" id="3.30.565.10">
    <property type="entry name" value="Histidine kinase-like ATPase, C-terminal domain"/>
    <property type="match status" value="1"/>
</dbReference>
<dbReference type="InterPro" id="IPR004358">
    <property type="entry name" value="Sig_transdc_His_kin-like_C"/>
</dbReference>
<dbReference type="InterPro" id="IPR003594">
    <property type="entry name" value="HATPase_dom"/>
</dbReference>
<dbReference type="InterPro" id="IPR011006">
    <property type="entry name" value="CheY-like_superfamily"/>
</dbReference>
<dbReference type="eggNOG" id="COG2205">
    <property type="taxonomic scope" value="Bacteria"/>
</dbReference>
<evidence type="ECO:0000256" key="5">
    <source>
        <dbReference type="ARBA" id="ARBA00022519"/>
    </source>
</evidence>
<keyword evidence="5" id="KW-0997">Cell inner membrane</keyword>
<keyword evidence="9" id="KW-0547">Nucleotide-binding</keyword>
<dbReference type="SMART" id="SM00388">
    <property type="entry name" value="HisKA"/>
    <property type="match status" value="1"/>
</dbReference>
<dbReference type="FunFam" id="3.30.565.10:FF:000010">
    <property type="entry name" value="Sensor histidine kinase RcsC"/>
    <property type="match status" value="1"/>
</dbReference>
<sequence>MNGIEALRSRLRENNSQEHEQAFIRLAIGILGSLYLLALPSGGDRAGQLLLSVHRYSIFFFLSLSVLIIVSIFHRPRPSPVRKTLGIFLDLSTASFVMATSGEQGLPMGVIYLWVIMGNGFRYGLPYLALSTSVSFVGLLSVFFISSFWRSHPILFWSQFLAIVVLPLYMAVLLDKQKKLIDMANEANRAKSRFLANMSHELRTPLNGIIGMGDILLSKNPTEKQRGLIETMQVSANNLVEMIEKILDFSKIEAGRVVSESRRFNLDQFVYQTLSSIEPLAINKSLPFKVIWDSRLPVFLNGDASHLRQILINLLGNAVKFTSTGAVSLSIRVAFDDPSGSRLRFEVSDTGVGIPESMKSRIFERFMQGDETVTKRFGGTGLGLSYARQLVELLGGSIGFQSKEGVGSTFWFEVPFGREDNPDPSLIKTAPRVFFWGQHEDFGHYEEILAPFAGDLRLIPAGARALFFYEPNDLRGVFVAKIDSSNRDLFWNILSDKEDSRVLSSMLKVLILADDLPEPSPGDLPAGGSYVITRAFPDRLLRSIALWSLEDGHSGVQESAAPVISPPGRALRILVAEDNSVNQKVVEGILAGAGHMVRIVSDGEMALDCLESETFDLMILDLCMPVMGGLDVLKTHHFMEGKSPVPAIILSANATKEAADSCFEARAQAFLTKPIQISLLLSEIDRITSAGDRPGSSSPDTSSFSGLDPSILDKAILAELEKVSPDPGFIRTLLQGFLSDGERLLSLMEDSLLRCDFPEFMDAVHGLKGSAIQIGAQKLVKLLSDTESMEISLILSGRAMFVMDRIREVFFLTASEIRRFVDEETDLFDDSNKKRESFTNS</sequence>
<comment type="subunit">
    <text evidence="15">At low DSF concentrations, interacts with RpfF.</text>
</comment>
<dbReference type="PATRIC" id="fig|1162668.3.peg.2742"/>
<evidence type="ECO:0000313" key="23">
    <source>
        <dbReference type="EMBL" id="BAM07981.1"/>
    </source>
</evidence>
<evidence type="ECO:0000259" key="21">
    <source>
        <dbReference type="PROSITE" id="PS50110"/>
    </source>
</evidence>
<dbReference type="SUPFAM" id="SSF47384">
    <property type="entry name" value="Homodimeric domain of signal transducing histidine kinase"/>
    <property type="match status" value="1"/>
</dbReference>
<evidence type="ECO:0000256" key="1">
    <source>
        <dbReference type="ARBA" id="ARBA00000085"/>
    </source>
</evidence>
<feature type="transmembrane region" description="Helical" evidence="19">
    <location>
        <begin position="127"/>
        <end position="148"/>
    </location>
</feature>
<dbReference type="PRINTS" id="PR00344">
    <property type="entry name" value="BCTRLSENSOR"/>
</dbReference>
<evidence type="ECO:0000256" key="19">
    <source>
        <dbReference type="SAM" id="Phobius"/>
    </source>
</evidence>
<dbReference type="InterPro" id="IPR036097">
    <property type="entry name" value="HisK_dim/P_sf"/>
</dbReference>
<dbReference type="STRING" id="1162668.LFE_2309"/>
<evidence type="ECO:0000256" key="14">
    <source>
        <dbReference type="ARBA" id="ARBA00023136"/>
    </source>
</evidence>
<dbReference type="Pfam" id="PF02518">
    <property type="entry name" value="HATPase_c"/>
    <property type="match status" value="1"/>
</dbReference>
<feature type="domain" description="Response regulatory" evidence="21">
    <location>
        <begin position="572"/>
        <end position="688"/>
    </location>
</feature>
<dbReference type="Pfam" id="PF00512">
    <property type="entry name" value="HisKA"/>
    <property type="match status" value="1"/>
</dbReference>
<dbReference type="InterPro" id="IPR005467">
    <property type="entry name" value="His_kinase_dom"/>
</dbReference>
<dbReference type="Gene3D" id="1.10.287.130">
    <property type="match status" value="1"/>
</dbReference>
<name>I0IRT2_LEPFC</name>
<evidence type="ECO:0000256" key="3">
    <source>
        <dbReference type="ARBA" id="ARBA00012438"/>
    </source>
</evidence>
<dbReference type="SMART" id="SM00387">
    <property type="entry name" value="HATPase_c"/>
    <property type="match status" value="1"/>
</dbReference>
<keyword evidence="4" id="KW-1003">Cell membrane</keyword>
<feature type="transmembrane region" description="Helical" evidence="19">
    <location>
        <begin position="22"/>
        <end position="41"/>
    </location>
</feature>
<keyword evidence="24" id="KW-1185">Reference proteome</keyword>
<proteinExistence type="predicted"/>
<dbReference type="CDD" id="cd17546">
    <property type="entry name" value="REC_hyHK_CKI1_RcsC-like"/>
    <property type="match status" value="1"/>
</dbReference>
<dbReference type="EMBL" id="AP012342">
    <property type="protein sequence ID" value="BAM07981.1"/>
    <property type="molecule type" value="Genomic_DNA"/>
</dbReference>
<dbReference type="SUPFAM" id="SSF52172">
    <property type="entry name" value="CheY-like"/>
    <property type="match status" value="1"/>
</dbReference>
<feature type="transmembrane region" description="Helical" evidence="19">
    <location>
        <begin position="154"/>
        <end position="174"/>
    </location>
</feature>
<evidence type="ECO:0000256" key="16">
    <source>
        <dbReference type="ARBA" id="ARBA00068150"/>
    </source>
</evidence>
<evidence type="ECO:0000256" key="12">
    <source>
        <dbReference type="ARBA" id="ARBA00022989"/>
    </source>
</evidence>
<feature type="domain" description="HPt" evidence="22">
    <location>
        <begin position="726"/>
        <end position="820"/>
    </location>
</feature>
<keyword evidence="8 19" id="KW-0812">Transmembrane</keyword>
<evidence type="ECO:0000256" key="17">
    <source>
        <dbReference type="PROSITE-ProRule" id="PRU00110"/>
    </source>
</evidence>
<evidence type="ECO:0000259" key="22">
    <source>
        <dbReference type="PROSITE" id="PS50894"/>
    </source>
</evidence>
<feature type="modified residue" description="4-aspartylphosphate" evidence="18">
    <location>
        <position position="621"/>
    </location>
</feature>
<feature type="domain" description="Histidine kinase" evidence="20">
    <location>
        <begin position="197"/>
        <end position="418"/>
    </location>
</feature>
<evidence type="ECO:0000256" key="4">
    <source>
        <dbReference type="ARBA" id="ARBA00022475"/>
    </source>
</evidence>
<evidence type="ECO:0000256" key="7">
    <source>
        <dbReference type="ARBA" id="ARBA00022679"/>
    </source>
</evidence>
<dbReference type="FunFam" id="1.10.287.130:FF:000002">
    <property type="entry name" value="Two-component osmosensing histidine kinase"/>
    <property type="match status" value="1"/>
</dbReference>
<dbReference type="PANTHER" id="PTHR43047:SF78">
    <property type="entry name" value="SENSORY_REGULATORY PROTEIN RPFC"/>
    <property type="match status" value="1"/>
</dbReference>
<dbReference type="CDD" id="cd00082">
    <property type="entry name" value="HisKA"/>
    <property type="match status" value="1"/>
</dbReference>
<protein>
    <recommendedName>
        <fullName evidence="16">Sensory/regulatory protein RpfC</fullName>
        <ecNumber evidence="3">2.7.13.3</ecNumber>
    </recommendedName>
</protein>
<comment type="catalytic activity">
    <reaction evidence="1">
        <text>ATP + protein L-histidine = ADP + protein N-phospho-L-histidine.</text>
        <dbReference type="EC" id="2.7.13.3"/>
    </reaction>
</comment>
<dbReference type="SMART" id="SM00448">
    <property type="entry name" value="REC"/>
    <property type="match status" value="1"/>
</dbReference>
<evidence type="ECO:0000256" key="18">
    <source>
        <dbReference type="PROSITE-ProRule" id="PRU00169"/>
    </source>
</evidence>
<dbReference type="InterPro" id="IPR036641">
    <property type="entry name" value="HPT_dom_sf"/>
</dbReference>